<evidence type="ECO:0000313" key="2">
    <source>
        <dbReference type="Proteomes" id="UP000789759"/>
    </source>
</evidence>
<keyword evidence="2" id="KW-1185">Reference proteome</keyword>
<feature type="non-terminal residue" evidence="1">
    <location>
        <position position="1"/>
    </location>
</feature>
<dbReference type="EMBL" id="CAJVQA010011684">
    <property type="protein sequence ID" value="CAG8709891.1"/>
    <property type="molecule type" value="Genomic_DNA"/>
</dbReference>
<reference evidence="1" key="1">
    <citation type="submission" date="2021-06" db="EMBL/GenBank/DDBJ databases">
        <authorList>
            <person name="Kallberg Y."/>
            <person name="Tangrot J."/>
            <person name="Rosling A."/>
        </authorList>
    </citation>
    <scope>NUCLEOTIDE SEQUENCE</scope>
    <source>
        <strain evidence="1">FL966</strain>
    </source>
</reference>
<comment type="caution">
    <text evidence="1">The sequence shown here is derived from an EMBL/GenBank/DDBJ whole genome shotgun (WGS) entry which is preliminary data.</text>
</comment>
<accession>A0A9N9N7A4</accession>
<evidence type="ECO:0000313" key="1">
    <source>
        <dbReference type="EMBL" id="CAG8709891.1"/>
    </source>
</evidence>
<organism evidence="1 2">
    <name type="scientific">Cetraspora pellucida</name>
    <dbReference type="NCBI Taxonomy" id="1433469"/>
    <lineage>
        <taxon>Eukaryota</taxon>
        <taxon>Fungi</taxon>
        <taxon>Fungi incertae sedis</taxon>
        <taxon>Mucoromycota</taxon>
        <taxon>Glomeromycotina</taxon>
        <taxon>Glomeromycetes</taxon>
        <taxon>Diversisporales</taxon>
        <taxon>Gigasporaceae</taxon>
        <taxon>Cetraspora</taxon>
    </lineage>
</organism>
<gene>
    <name evidence="1" type="ORF">CPELLU_LOCUS12273</name>
</gene>
<protein>
    <submittedName>
        <fullName evidence="1">9674_t:CDS:1</fullName>
    </submittedName>
</protein>
<proteinExistence type="predicted"/>
<dbReference type="Proteomes" id="UP000789759">
    <property type="component" value="Unassembled WGS sequence"/>
</dbReference>
<sequence length="46" mass="5120">MSSFFGNGIDPSTSSSINTEIQIYLSISQIPKYDSKDPCYEKCNPL</sequence>
<dbReference type="AlphaFoldDB" id="A0A9N9N7A4"/>
<name>A0A9N9N7A4_9GLOM</name>
<feature type="non-terminal residue" evidence="1">
    <location>
        <position position="46"/>
    </location>
</feature>